<evidence type="ECO:0000256" key="8">
    <source>
        <dbReference type="ARBA" id="ARBA00023012"/>
    </source>
</evidence>
<dbReference type="Pfam" id="PF02518">
    <property type="entry name" value="HATPase_c"/>
    <property type="match status" value="1"/>
</dbReference>
<dbReference type="AlphaFoldDB" id="A0A928VKC2"/>
<feature type="transmembrane region" description="Helical" evidence="9">
    <location>
        <begin position="191"/>
        <end position="212"/>
    </location>
</feature>
<feature type="transmembrane region" description="Helical" evidence="9">
    <location>
        <begin position="85"/>
        <end position="103"/>
    </location>
</feature>
<dbReference type="GO" id="GO:0005524">
    <property type="term" value="F:ATP binding"/>
    <property type="evidence" value="ECO:0007669"/>
    <property type="project" value="UniProtKB-KW"/>
</dbReference>
<dbReference type="Gene3D" id="3.30.565.10">
    <property type="entry name" value="Histidine kinase-like ATPase, C-terminal domain"/>
    <property type="match status" value="1"/>
</dbReference>
<dbReference type="CDD" id="cd16917">
    <property type="entry name" value="HATPase_UhpB-NarQ-NarX-like"/>
    <property type="match status" value="1"/>
</dbReference>
<dbReference type="EMBL" id="JADEXQ010000025">
    <property type="protein sequence ID" value="MBE9029925.1"/>
    <property type="molecule type" value="Genomic_DNA"/>
</dbReference>
<sequence>MMFARRSITHPLKPLLYIEWLLLLIVLLYMGLAPDDALSIIFERDGVNNSIAVGISATTPLFFLVLGSWLGGCGWSWRQPQSRKGFIAIILLWPLLLTPGFLLPSWATIIYEWLVLLTSGGLFIWMGTQISQQRSRINQWLYTATEFLLIWAIYLTGVSAHDSLNLESLLLLHVVALIRACLMFSGKQRWLAVMLLFSSYHMVSVVIGMVWSQLMGLIDQPVTLNPQDIQQILNVFIFNVTVMFTVTTALLIVLVNTLVSERRSRDQLTQAHHQLRQYAQRIENQTMLEERNRIAREIHDALGHTLTAQSIQLENALVYFPPNADRAHQFITQAKALSQTALAEVRRSVSQLRNNFLAGKSFDQAVSDLLHEFRAVTPCELDYQSPIKQMPLEVQTAFYRIIQEALTNITRHSGADQVALAITTEITAAEAQRICLKITDNGRGFQIQQTSSGFGLQGMRERAESIDGTLTVNSTPGQGCIVQVEVLVNSWLTSSASL</sequence>
<keyword evidence="12" id="KW-1185">Reference proteome</keyword>
<feature type="transmembrane region" description="Helical" evidence="9">
    <location>
        <begin position="166"/>
        <end position="184"/>
    </location>
</feature>
<feature type="transmembrane region" description="Helical" evidence="9">
    <location>
        <begin position="51"/>
        <end position="73"/>
    </location>
</feature>
<keyword evidence="7" id="KW-0067">ATP-binding</keyword>
<dbReference type="GO" id="GO:0016020">
    <property type="term" value="C:membrane"/>
    <property type="evidence" value="ECO:0007669"/>
    <property type="project" value="InterPro"/>
</dbReference>
<keyword evidence="5" id="KW-0547">Nucleotide-binding</keyword>
<feature type="domain" description="Histidine kinase" evidence="10">
    <location>
        <begin position="398"/>
        <end position="490"/>
    </location>
</feature>
<keyword evidence="8" id="KW-0902">Two-component regulatory system</keyword>
<evidence type="ECO:0000256" key="4">
    <source>
        <dbReference type="ARBA" id="ARBA00022679"/>
    </source>
</evidence>
<feature type="transmembrane region" description="Helical" evidence="9">
    <location>
        <begin position="12"/>
        <end position="31"/>
    </location>
</feature>
<evidence type="ECO:0000313" key="12">
    <source>
        <dbReference type="Proteomes" id="UP000625316"/>
    </source>
</evidence>
<dbReference type="RefSeq" id="WP_264324751.1">
    <property type="nucleotide sequence ID" value="NZ_JADEXQ010000025.1"/>
</dbReference>
<dbReference type="PANTHER" id="PTHR24421:SF10">
    <property type="entry name" value="NITRATE_NITRITE SENSOR PROTEIN NARQ"/>
    <property type="match status" value="1"/>
</dbReference>
<feature type="transmembrane region" description="Helical" evidence="9">
    <location>
        <begin position="232"/>
        <end position="255"/>
    </location>
</feature>
<keyword evidence="9" id="KW-0472">Membrane</keyword>
<evidence type="ECO:0000256" key="9">
    <source>
        <dbReference type="SAM" id="Phobius"/>
    </source>
</evidence>
<dbReference type="Proteomes" id="UP000625316">
    <property type="component" value="Unassembled WGS sequence"/>
</dbReference>
<feature type="transmembrane region" description="Helical" evidence="9">
    <location>
        <begin position="109"/>
        <end position="128"/>
    </location>
</feature>
<dbReference type="GO" id="GO:0046983">
    <property type="term" value="F:protein dimerization activity"/>
    <property type="evidence" value="ECO:0007669"/>
    <property type="project" value="InterPro"/>
</dbReference>
<dbReference type="InterPro" id="IPR011712">
    <property type="entry name" value="Sig_transdc_His_kin_sub3_dim/P"/>
</dbReference>
<keyword evidence="9" id="KW-0812">Transmembrane</keyword>
<evidence type="ECO:0000256" key="5">
    <source>
        <dbReference type="ARBA" id="ARBA00022741"/>
    </source>
</evidence>
<accession>A0A928VKC2</accession>
<proteinExistence type="predicted"/>
<evidence type="ECO:0000256" key="1">
    <source>
        <dbReference type="ARBA" id="ARBA00000085"/>
    </source>
</evidence>
<keyword evidence="6 11" id="KW-0418">Kinase</keyword>
<evidence type="ECO:0000256" key="2">
    <source>
        <dbReference type="ARBA" id="ARBA00012438"/>
    </source>
</evidence>
<dbReference type="InterPro" id="IPR003594">
    <property type="entry name" value="HATPase_dom"/>
</dbReference>
<evidence type="ECO:0000313" key="11">
    <source>
        <dbReference type="EMBL" id="MBE9029925.1"/>
    </source>
</evidence>
<keyword evidence="9" id="KW-1133">Transmembrane helix</keyword>
<gene>
    <name evidence="11" type="ORF">IQ266_09320</name>
</gene>
<evidence type="ECO:0000256" key="7">
    <source>
        <dbReference type="ARBA" id="ARBA00022840"/>
    </source>
</evidence>
<evidence type="ECO:0000259" key="10">
    <source>
        <dbReference type="PROSITE" id="PS50109"/>
    </source>
</evidence>
<keyword evidence="4" id="KW-0808">Transferase</keyword>
<dbReference type="GO" id="GO:0000155">
    <property type="term" value="F:phosphorelay sensor kinase activity"/>
    <property type="evidence" value="ECO:0007669"/>
    <property type="project" value="InterPro"/>
</dbReference>
<name>A0A928VKC2_9CYAN</name>
<dbReference type="SMART" id="SM00387">
    <property type="entry name" value="HATPase_c"/>
    <property type="match status" value="1"/>
</dbReference>
<evidence type="ECO:0000256" key="6">
    <source>
        <dbReference type="ARBA" id="ARBA00022777"/>
    </source>
</evidence>
<protein>
    <recommendedName>
        <fullName evidence="2">histidine kinase</fullName>
        <ecNumber evidence="2">2.7.13.3</ecNumber>
    </recommendedName>
</protein>
<dbReference type="InterPro" id="IPR050482">
    <property type="entry name" value="Sensor_HK_TwoCompSys"/>
</dbReference>
<evidence type="ECO:0000256" key="3">
    <source>
        <dbReference type="ARBA" id="ARBA00022553"/>
    </source>
</evidence>
<organism evidence="11 12">
    <name type="scientific">Romeriopsis navalis LEGE 11480</name>
    <dbReference type="NCBI Taxonomy" id="2777977"/>
    <lineage>
        <taxon>Bacteria</taxon>
        <taxon>Bacillati</taxon>
        <taxon>Cyanobacteriota</taxon>
        <taxon>Cyanophyceae</taxon>
        <taxon>Leptolyngbyales</taxon>
        <taxon>Leptolyngbyaceae</taxon>
        <taxon>Romeriopsis</taxon>
        <taxon>Romeriopsis navalis</taxon>
    </lineage>
</organism>
<feature type="transmembrane region" description="Helical" evidence="9">
    <location>
        <begin position="140"/>
        <end position="160"/>
    </location>
</feature>
<dbReference type="PROSITE" id="PS50109">
    <property type="entry name" value="HIS_KIN"/>
    <property type="match status" value="1"/>
</dbReference>
<dbReference type="EC" id="2.7.13.3" evidence="2"/>
<dbReference type="Pfam" id="PF07730">
    <property type="entry name" value="HisKA_3"/>
    <property type="match status" value="1"/>
</dbReference>
<dbReference type="Gene3D" id="1.20.5.1930">
    <property type="match status" value="1"/>
</dbReference>
<comment type="catalytic activity">
    <reaction evidence="1">
        <text>ATP + protein L-histidine = ADP + protein N-phospho-L-histidine.</text>
        <dbReference type="EC" id="2.7.13.3"/>
    </reaction>
</comment>
<comment type="caution">
    <text evidence="11">The sequence shown here is derived from an EMBL/GenBank/DDBJ whole genome shotgun (WGS) entry which is preliminary data.</text>
</comment>
<keyword evidence="3" id="KW-0597">Phosphoprotein</keyword>
<reference evidence="11" key="1">
    <citation type="submission" date="2020-10" db="EMBL/GenBank/DDBJ databases">
        <authorList>
            <person name="Castelo-Branco R."/>
            <person name="Eusebio N."/>
            <person name="Adriana R."/>
            <person name="Vieira A."/>
            <person name="Brugerolle De Fraissinette N."/>
            <person name="Rezende De Castro R."/>
            <person name="Schneider M.P."/>
            <person name="Vasconcelos V."/>
            <person name="Leao P.N."/>
        </authorList>
    </citation>
    <scope>NUCLEOTIDE SEQUENCE</scope>
    <source>
        <strain evidence="11">LEGE 11480</strain>
    </source>
</reference>
<dbReference type="InterPro" id="IPR036890">
    <property type="entry name" value="HATPase_C_sf"/>
</dbReference>
<dbReference type="SUPFAM" id="SSF55874">
    <property type="entry name" value="ATPase domain of HSP90 chaperone/DNA topoisomerase II/histidine kinase"/>
    <property type="match status" value="1"/>
</dbReference>
<dbReference type="PANTHER" id="PTHR24421">
    <property type="entry name" value="NITRATE/NITRITE SENSOR PROTEIN NARX-RELATED"/>
    <property type="match status" value="1"/>
</dbReference>
<dbReference type="InterPro" id="IPR005467">
    <property type="entry name" value="His_kinase_dom"/>
</dbReference>